<feature type="region of interest" description="Disordered" evidence="1">
    <location>
        <begin position="67"/>
        <end position="88"/>
    </location>
</feature>
<name>A0A915JTR5_ROMCU</name>
<sequence length="88" mass="9179">MTLRLNACYDLLGISYGNRIHDPQKVPSHGCCYEEDGNKAASNLTGTDLHRKSVGALYIMGSSKIAASNKPGGGQFLPNAPNGTGGAE</sequence>
<proteinExistence type="predicted"/>
<evidence type="ECO:0000313" key="3">
    <source>
        <dbReference type="WBParaSite" id="nRc.2.0.1.t29493-RA"/>
    </source>
</evidence>
<reference evidence="3" key="1">
    <citation type="submission" date="2022-11" db="UniProtKB">
        <authorList>
            <consortium name="WormBaseParasite"/>
        </authorList>
    </citation>
    <scope>IDENTIFICATION</scope>
</reference>
<protein>
    <submittedName>
        <fullName evidence="3">Uncharacterized protein</fullName>
    </submittedName>
</protein>
<keyword evidence="2" id="KW-1185">Reference proteome</keyword>
<accession>A0A915JTR5</accession>
<organism evidence="2 3">
    <name type="scientific">Romanomermis culicivorax</name>
    <name type="common">Nematode worm</name>
    <dbReference type="NCBI Taxonomy" id="13658"/>
    <lineage>
        <taxon>Eukaryota</taxon>
        <taxon>Metazoa</taxon>
        <taxon>Ecdysozoa</taxon>
        <taxon>Nematoda</taxon>
        <taxon>Enoplea</taxon>
        <taxon>Dorylaimia</taxon>
        <taxon>Mermithida</taxon>
        <taxon>Mermithoidea</taxon>
        <taxon>Mermithidae</taxon>
        <taxon>Romanomermis</taxon>
    </lineage>
</organism>
<dbReference type="AlphaFoldDB" id="A0A915JTR5"/>
<dbReference type="Proteomes" id="UP000887565">
    <property type="component" value="Unplaced"/>
</dbReference>
<evidence type="ECO:0000313" key="2">
    <source>
        <dbReference type="Proteomes" id="UP000887565"/>
    </source>
</evidence>
<evidence type="ECO:0000256" key="1">
    <source>
        <dbReference type="SAM" id="MobiDB-lite"/>
    </source>
</evidence>
<dbReference type="WBParaSite" id="nRc.2.0.1.t29493-RA">
    <property type="protein sequence ID" value="nRc.2.0.1.t29493-RA"/>
    <property type="gene ID" value="nRc.2.0.1.g29493"/>
</dbReference>